<evidence type="ECO:0000313" key="4">
    <source>
        <dbReference type="Proteomes" id="UP001596066"/>
    </source>
</evidence>
<reference evidence="4" key="1">
    <citation type="journal article" date="2019" name="Int. J. Syst. Evol. Microbiol.">
        <title>The Global Catalogue of Microorganisms (GCM) 10K type strain sequencing project: providing services to taxonomists for standard genome sequencing and annotation.</title>
        <authorList>
            <consortium name="The Broad Institute Genomics Platform"/>
            <consortium name="The Broad Institute Genome Sequencing Center for Infectious Disease"/>
            <person name="Wu L."/>
            <person name="Ma J."/>
        </authorList>
    </citation>
    <scope>NUCLEOTIDE SEQUENCE [LARGE SCALE GENOMIC DNA]</scope>
    <source>
        <strain evidence="4">CGMCC 4.1622</strain>
    </source>
</reference>
<comment type="caution">
    <text evidence="3">The sequence shown here is derived from an EMBL/GenBank/DDBJ whole genome shotgun (WGS) entry which is preliminary data.</text>
</comment>
<dbReference type="SUPFAM" id="SSF55785">
    <property type="entry name" value="PYP-like sensor domain (PAS domain)"/>
    <property type="match status" value="1"/>
</dbReference>
<protein>
    <submittedName>
        <fullName evidence="3">PAS domain-containing protein</fullName>
    </submittedName>
</protein>
<dbReference type="InterPro" id="IPR000014">
    <property type="entry name" value="PAS"/>
</dbReference>
<dbReference type="InterPro" id="IPR035965">
    <property type="entry name" value="PAS-like_dom_sf"/>
</dbReference>
<evidence type="ECO:0000259" key="2">
    <source>
        <dbReference type="PROSITE" id="PS50112"/>
    </source>
</evidence>
<evidence type="ECO:0000256" key="1">
    <source>
        <dbReference type="SAM" id="MobiDB-lite"/>
    </source>
</evidence>
<dbReference type="RefSeq" id="WP_346140901.1">
    <property type="nucleotide sequence ID" value="NZ_BAAAUA010000002.1"/>
</dbReference>
<dbReference type="Pfam" id="PF08448">
    <property type="entry name" value="PAS_4"/>
    <property type="match status" value="1"/>
</dbReference>
<feature type="compositionally biased region" description="Basic and acidic residues" evidence="1">
    <location>
        <begin position="44"/>
        <end position="59"/>
    </location>
</feature>
<dbReference type="EMBL" id="JBHSOC010000001">
    <property type="protein sequence ID" value="MFC5639921.1"/>
    <property type="molecule type" value="Genomic_DNA"/>
</dbReference>
<dbReference type="InterPro" id="IPR013656">
    <property type="entry name" value="PAS_4"/>
</dbReference>
<keyword evidence="4" id="KW-1185">Reference proteome</keyword>
<proteinExistence type="predicted"/>
<name>A0ABW0V227_9ACTN</name>
<accession>A0ABW0V227</accession>
<organism evidence="3 4">
    <name type="scientific">Kitasatospora cinereorecta</name>
    <dbReference type="NCBI Taxonomy" id="285560"/>
    <lineage>
        <taxon>Bacteria</taxon>
        <taxon>Bacillati</taxon>
        <taxon>Actinomycetota</taxon>
        <taxon>Actinomycetes</taxon>
        <taxon>Kitasatosporales</taxon>
        <taxon>Streptomycetaceae</taxon>
        <taxon>Kitasatospora</taxon>
    </lineage>
</organism>
<dbReference type="Gene3D" id="3.30.450.20">
    <property type="entry name" value="PAS domain"/>
    <property type="match status" value="1"/>
</dbReference>
<feature type="domain" description="PAS" evidence="2">
    <location>
        <begin position="83"/>
        <end position="128"/>
    </location>
</feature>
<feature type="region of interest" description="Disordered" evidence="1">
    <location>
        <begin position="25"/>
        <end position="81"/>
    </location>
</feature>
<dbReference type="PROSITE" id="PS50112">
    <property type="entry name" value="PAS"/>
    <property type="match status" value="1"/>
</dbReference>
<gene>
    <name evidence="3" type="ORF">ACFPZF_00915</name>
</gene>
<evidence type="ECO:0000313" key="3">
    <source>
        <dbReference type="EMBL" id="MFC5639921.1"/>
    </source>
</evidence>
<dbReference type="Proteomes" id="UP001596066">
    <property type="component" value="Unassembled WGS sequence"/>
</dbReference>
<sequence length="140" mass="14500">MEATGSVAEVAALLPAALDGIAPLQDAARLRETGRRATPPGPGHDGRARPRTATDEKGTEPGFPMTDPGERANSALPGPDGVDRAVMNALLTESPVGLYIVDTDLRLIRFNTASAGVRGVQGEEAIGRPLRELAPLLVTG</sequence>